<dbReference type="Gene3D" id="3.30.460.10">
    <property type="entry name" value="Beta Polymerase, domain 2"/>
    <property type="match status" value="1"/>
</dbReference>
<dbReference type="InterPro" id="IPR004394">
    <property type="entry name" value="Iojap/RsfS/C7orf30"/>
</dbReference>
<dbReference type="AlphaFoldDB" id="A0A4W2DWV5"/>
<dbReference type="NCBIfam" id="TIGR00090">
    <property type="entry name" value="rsfS_iojap_ybeB"/>
    <property type="match status" value="1"/>
</dbReference>
<evidence type="ECO:0000256" key="5">
    <source>
        <dbReference type="ARBA" id="ARBA00073331"/>
    </source>
</evidence>
<evidence type="ECO:0000256" key="2">
    <source>
        <dbReference type="ARBA" id="ARBA00010574"/>
    </source>
</evidence>
<dbReference type="PANTHER" id="PTHR21043:SF0">
    <property type="entry name" value="MITOCHONDRIAL ASSEMBLY OF RIBOSOMAL LARGE SUBUNIT PROTEIN 1"/>
    <property type="match status" value="1"/>
</dbReference>
<dbReference type="Pfam" id="PF02410">
    <property type="entry name" value="RsfS"/>
    <property type="match status" value="1"/>
</dbReference>
<dbReference type="SMR" id="A0A4W2DWV5"/>
<dbReference type="GO" id="GO:0017148">
    <property type="term" value="P:negative regulation of translation"/>
    <property type="evidence" value="ECO:0007669"/>
    <property type="project" value="TreeGrafter"/>
</dbReference>
<evidence type="ECO:0000256" key="4">
    <source>
        <dbReference type="ARBA" id="ARBA00053669"/>
    </source>
</evidence>
<dbReference type="PANTHER" id="PTHR21043">
    <property type="entry name" value="IOJAP SUPERFAMILY ORTHOLOG"/>
    <property type="match status" value="1"/>
</dbReference>
<organism evidence="6 7">
    <name type="scientific">Bos indicus x Bos taurus</name>
    <name type="common">Hybrid cattle</name>
    <dbReference type="NCBI Taxonomy" id="30522"/>
    <lineage>
        <taxon>Eukaryota</taxon>
        <taxon>Metazoa</taxon>
        <taxon>Chordata</taxon>
        <taxon>Craniata</taxon>
        <taxon>Vertebrata</taxon>
        <taxon>Euteleostomi</taxon>
        <taxon>Mammalia</taxon>
        <taxon>Eutheria</taxon>
        <taxon>Laurasiatheria</taxon>
        <taxon>Artiodactyla</taxon>
        <taxon>Ruminantia</taxon>
        <taxon>Pecora</taxon>
        <taxon>Bovidae</taxon>
        <taxon>Bovinae</taxon>
        <taxon>Bos</taxon>
    </lineage>
</organism>
<reference evidence="6" key="2">
    <citation type="submission" date="2025-08" db="UniProtKB">
        <authorList>
            <consortium name="Ensembl"/>
        </authorList>
    </citation>
    <scope>IDENTIFICATION</scope>
</reference>
<dbReference type="Ensembl" id="ENSBIXT00000051160.1">
    <property type="protein sequence ID" value="ENSBIXP00000023774.1"/>
    <property type="gene ID" value="ENSBIXG00000026156.1"/>
</dbReference>
<keyword evidence="3" id="KW-0496">Mitochondrion</keyword>
<evidence type="ECO:0000313" key="7">
    <source>
        <dbReference type="Proteomes" id="UP000314981"/>
    </source>
</evidence>
<evidence type="ECO:0000256" key="1">
    <source>
        <dbReference type="ARBA" id="ARBA00004173"/>
    </source>
</evidence>
<dbReference type="FunFam" id="3.30.460.10:FF:000018">
    <property type="entry name" value="Mitochondrial assembly of ribosomal large subunit 1"/>
    <property type="match status" value="1"/>
</dbReference>
<dbReference type="GO" id="GO:0005739">
    <property type="term" value="C:mitochondrion"/>
    <property type="evidence" value="ECO:0007669"/>
    <property type="project" value="UniProtKB-SubCell"/>
</dbReference>
<sequence length="250" mass="28838">MCSKWSFLPLPPIPGQQIFLMGFPICEGILIISLVMDYVLSPMSSTEASFVHSALDTMERTVTKQKFLPSYYLHFGEWRHQEKIITIQRGHSVSLQSKATQDHAGPKFDIDMLVSLLRQENARDICVIKVPPEMKYTDYFVIGSGTSTRHLHAMAHYIVKMYKHLKYKSEPHVKIEGKDTDDWLCVDFGSMVIHLMLPETRETYELEKLWTLRSYDDQLAQIAPETLPEDFILGIEDDTSSVTPVEFKYE</sequence>
<reference evidence="6" key="3">
    <citation type="submission" date="2025-09" db="UniProtKB">
        <authorList>
            <consortium name="Ensembl"/>
        </authorList>
    </citation>
    <scope>IDENTIFICATION</scope>
</reference>
<dbReference type="GO" id="GO:0090071">
    <property type="term" value="P:negative regulation of ribosome biogenesis"/>
    <property type="evidence" value="ECO:0007669"/>
    <property type="project" value="TreeGrafter"/>
</dbReference>
<protein>
    <recommendedName>
        <fullName evidence="5">Mitochondrial assembly of ribosomal large subunit protein 1</fullName>
    </recommendedName>
</protein>
<name>A0A4W2DWV5_BOBOX</name>
<evidence type="ECO:0000313" key="6">
    <source>
        <dbReference type="Ensembl" id="ENSBIXP00000023774.1"/>
    </source>
</evidence>
<reference evidence="6 7" key="1">
    <citation type="submission" date="2018-11" db="EMBL/GenBank/DDBJ databases">
        <title>Haplotype-resolved cattle genomes.</title>
        <authorList>
            <person name="Low W.Y."/>
            <person name="Tearle R."/>
            <person name="Bickhart D.M."/>
            <person name="Rosen B.D."/>
            <person name="Koren S."/>
            <person name="Rhie A."/>
            <person name="Hiendleder S."/>
            <person name="Phillippy A.M."/>
            <person name="Smith T.P.L."/>
            <person name="Williams J.L."/>
        </authorList>
    </citation>
    <scope>NUCLEOTIDE SEQUENCE [LARGE SCALE GENOMIC DNA]</scope>
</reference>
<dbReference type="Proteomes" id="UP000314981">
    <property type="component" value="Chromosome 4"/>
</dbReference>
<dbReference type="SUPFAM" id="SSF81301">
    <property type="entry name" value="Nucleotidyltransferase"/>
    <property type="match status" value="1"/>
</dbReference>
<keyword evidence="7" id="KW-1185">Reference proteome</keyword>
<dbReference type="HAMAP" id="MF_01477">
    <property type="entry name" value="Iojap_RsfS"/>
    <property type="match status" value="1"/>
</dbReference>
<comment type="subcellular location">
    <subcellularLocation>
        <location evidence="1">Mitochondrion</location>
    </subcellularLocation>
</comment>
<dbReference type="GO" id="GO:0043023">
    <property type="term" value="F:ribosomal large subunit binding"/>
    <property type="evidence" value="ECO:0007669"/>
    <property type="project" value="TreeGrafter"/>
</dbReference>
<evidence type="ECO:0000256" key="3">
    <source>
        <dbReference type="ARBA" id="ARBA00023128"/>
    </source>
</evidence>
<dbReference type="STRING" id="30522.A0A4W2DWV5"/>
<dbReference type="InterPro" id="IPR043519">
    <property type="entry name" value="NT_sf"/>
</dbReference>
<proteinExistence type="inferred from homology"/>
<comment type="similarity">
    <text evidence="2">Belongs to the Iojap/RsfS family.</text>
</comment>
<accession>A0A4W2DWV5</accession>
<comment type="function">
    <text evidence="4">Required for normal mitochondrial ribosome function and mitochondrial translation. May play a role in ribosome biogenesis by preventing premature association of the 28S and 39S ribosomal subunits. Interacts with mitochondrial ribosomal protein uL14m (MRPL14), probably blocking formation of intersubunit bridge B8, preventing association of the 28S and 39S ribosomal subunits. Addition to isolated mitochondrial ribosomal subunits partially inhibits translation, probably by interfering with the association of the 28S and 39S ribosomal subunits and the formation of functional ribosomes. May also participate in the assembly and/or regulation of the stability of the large subunit of the mitochondrial ribosome. May function as a ribosomal silencing factor.</text>
</comment>